<dbReference type="SUPFAM" id="SSF56801">
    <property type="entry name" value="Acetyl-CoA synthetase-like"/>
    <property type="match status" value="6"/>
</dbReference>
<proteinExistence type="inferred from homology"/>
<dbReference type="InterPro" id="IPR020845">
    <property type="entry name" value="AMP-binding_CS"/>
</dbReference>
<evidence type="ECO:0000313" key="10">
    <source>
        <dbReference type="Proteomes" id="UP000663860"/>
    </source>
</evidence>
<dbReference type="Gene3D" id="3.30.300.30">
    <property type="match status" value="8"/>
</dbReference>
<feature type="domain" description="Carrier" evidence="7">
    <location>
        <begin position="6960"/>
        <end position="7038"/>
    </location>
</feature>
<dbReference type="PROSITE" id="PS50075">
    <property type="entry name" value="CARRIER"/>
    <property type="match status" value="4"/>
</dbReference>
<feature type="domain" description="Carrier" evidence="7">
    <location>
        <begin position="4575"/>
        <end position="4650"/>
    </location>
</feature>
<keyword evidence="6" id="KW-1133">Transmembrane helix</keyword>
<comment type="caution">
    <text evidence="9">The sequence shown here is derived from an EMBL/GenBank/DDBJ whole genome shotgun (WGS) entry which is preliminary data.</text>
</comment>
<dbReference type="PROSITE" id="PS00455">
    <property type="entry name" value="AMP_BINDING"/>
    <property type="match status" value="3"/>
</dbReference>
<accession>A0A814T2L6</accession>
<evidence type="ECO:0000256" key="5">
    <source>
        <dbReference type="ARBA" id="ARBA00029454"/>
    </source>
</evidence>
<gene>
    <name evidence="9" type="ORF">IZO911_LOCUS26034</name>
</gene>
<dbReference type="InterPro" id="IPR009081">
    <property type="entry name" value="PP-bd_ACP"/>
</dbReference>
<dbReference type="EMBL" id="CAJNOE010000334">
    <property type="protein sequence ID" value="CAF1155788.1"/>
    <property type="molecule type" value="Genomic_DNA"/>
</dbReference>
<protein>
    <recommendedName>
        <fullName evidence="11">Non-ribosomal peptide synthetase</fullName>
    </recommendedName>
</protein>
<evidence type="ECO:0000313" key="9">
    <source>
        <dbReference type="EMBL" id="CAF1155788.1"/>
    </source>
</evidence>
<name>A0A814T2L6_9BILA</name>
<sequence length="7609" mass="874022">MKIGIINCIVWNLYGPAEATIGSTIHCVDVTNSTQSVPIGRPFYNYRCMIINEYLQSSVTSQQSELFVGGAGVFAGYLGRDDLTAKALVEIDGELFYRTGDLVRMDSEGLLYFIGRNDHQVKLRGQRIELGEIERCLLNQSISACVVIKGSDDYLIAYVQSSDVDEKQLRQHCQSHLPPHMIPSFFIILETSIQKRICSISQENILLVTDELSRYEPFPITDIQLAYLVGRGGVVELGHVSAFLYSEYDFSSTFNIECFERALNYLIQRHEALRLIFPSHTEQKILKTVPYYSISILSLDDIQSSLKHLTERREQLSHQIRPADQWPLFDFQITHFISNDGYNIRLHFGIDALITDVWSINLVLYELNQLYYNLNDNLVELKLSYRDYILAVQQWKHTTVYSNDRQYWINRLQSFPLGPNLPLQCLPNEIHVQRHCNVATVLDLSLWKKLRKRITDYGLTPAGFLASVYALVLGKWSENKHFALNLPVFNRLPIHPQVNQIAGDFTSVVPVEINLDKVITCYEFLHTVQKQLWNDLEHISYDGVSFIRDLMQVHQTREILLPYVFTCGVDVENNMFFDQEPVYWISQTPQVFIDHVVLEIDGCLSIDWIYVDNLLRKEMLNHMLDTFVDLLVKLASFDDIWQKPIFVPLPSEQQERRLDFNQTQWQSNVKDRLIHSLVIKQAELTPNALAIISSQVNLTYRQLMNRVYSLAYRLQQQQQIYSNQLIAILMKKGWEQVVSCLAILVLGGAYLPLDVDSPYDRLCSLIEATNVTILLTQSHCQHRFPHLTTIPVDTCTTDDNYPTPFPIKQQSSTDLAYIIYTSGSTGKPKGVMISHQAVVNTILDMNSRLEISVNDRIFALSHLNFDLSVYDIFGMLIGGGTIVIPNHEDYKNPQHWYDMIIQHHVTIWNSVPMLMQMFVEHLKHSNNHNQLRYILLSGDWIPLSLPESIRVTLGEQVTITSLGGATEASIWSIAYTLPKEIPREWKSIPYGIPLRNQQYYVYDIHLDDCPEWVIGELYIGGEGLANGYWNDQEKTQSSFIIHPLTNERLYRTGDYGRFLPDGHIEFTGRKDFQVKVHGHRIELGEIEHHLQQHPDIQQAIVNIDSKSERLVGYVMPETRSTIKDDFHGSDISISDSIERSNFKLARHGLLFVEAATETFALTKPKLTETLIDAYYIRKSYRQFTNKTVEKSDIEYLLTEWFRRNSTCQAFDSSLNFDSLSRFLSLLISIQLPDQVLPKYRYASAGSLYPVQVYVELCSPINRIPPGFYYHHPVNHSLSFIGKSNHGDTAEVCLHFVGRSAAISPLYGIKLGARFCTLETGYIVGLLQHEASSLGFKLSNITQSILNISNDLALQKNDTYQCFSVTSMKPGDSLNDAEMKSVHPNVFIYLKSSDYIQHQWFVYDKLSNLLRIHPVISSTEQQQALSLFIKNDDTEIIFHNCQAAIFFVGKADQYLDAGTIGHLIMCTGLENDIGMCPIGSLDGFPLNMNNALDEILNSFDSQNHNIVLHQLLLGKISEEQKYERTVSKIKTIANYSQALQTYLSSTLPNYMIPSFFVTLQSFPLNSNGKIDRKSLPQPDTSSIDAEESFIAPSDDLEKTLANIWQELLGSDHIGLRDNFFSLGGNSLLVIRMKSKIENTLGISLPMKVFYQNPLLNSMASQCKIEMKKQQRRSKEVMAMVIKTDEKHRYESFPLTDIQQAYLIGRSGYIELGNVSGYGYQEYDSPQLNIERFEEIFNRLIQRHEALRLVFPSTTEQQIHQHVPYYKIKTLDLRQQPKEVVDRELEKRRTVLSHKILPADKWPLFDIQITRWNDQEFRLHIGFDILILDWFSFNIMWHEFNLMYHNDELDLPAFSLSFRDYVLTMEEYKLTAAYQNDENYWKKRLTSFPTGPTLYLQCLPHEIYEQRFVRISKILARDVWQKLKEYIRAYQLSSAGLLATVFAIVLARWSEQKHFAINMPIFNRMQVHPEINHIMGDFTSVIPLEIKFYEETRMSIMDCVRHIQAQLWEDIDHASYSGVAFINHLTRTRNTRDIILPIVFTCGIDADDLNRKQIMYTNRSFFHDTPTYAISQTPQIWLDNQIYEDENEQLAVDWDYVDGLFPAEMVSDMHQTFIKLLHDLTMSREAWDLSYTLSLPHHQVERRSKYNKTNISFSHAKNLIQIPIIEQAERTPDALAVISSRGNLTYKELMNRAYSLAYHLQHKQVQSNQLIAIFMEKGWEQLVACLAILISGAAYLPLDIDSPHDRLSILLEDADVEIILIQSNYQLLFTHFTTIAVDTFTDNIYPIPFPMEQQEPTNLAYAIYTSGSTGKPKGVMVSHQAVINTILDINSRLDISTNDRIFALSHLNFDLSVYDIFGMLIAGATIVIPNHEDYKNPQHWYDVIIEHNVTIWNSVPMLMQMLIEHLKGNFMGSHLRHILMSGDWIPLSLPKSIEKIFGEHVKITSLGGATEASIWSIAYSIPKQIPTNWKSIPYGEPLGNQHYYVYDSHLHDCPEWVTGELYIGGMGLANGYWKDQVKTHSSFIIHPTTLERLYRTGDYGRFLPNGYIEFLGRKDFQVKVHGHRIELGEIEHHLQQHPDIQQAIVNSDDKSQQLVGYVMPEKHSIHNEENDSTEILIVDPIERISFKLARHSIRQQKKIEKSFALTKPKLTETLIDAYYMRKSYRQFTNETIERSTIEKLLKNCHNSNNNDQISLSHLNSDILSQLLAGLTSISISDQHLPKYRYASIDDLYPVQIYVELPTSIDNISPGVYYHNPDEHTLELISTHINNDMTNIRLHLVGRSSAITPLYGQRLGSQFCMLETGYVMGLLEKEGSRLGLTLSKNTHNECITRDILNIDENDTHCCFELSSSEQNISNNVQNENYQCIIYLKSVSNNKGQWFIYNKENDTVTSIDVQTETTQEEIPLFFDDDDDAKIIFHDCQCAIFFIGRSESTMNTGKMSHLLMDHCLEMNIGMCPIGTRTSFPKQINDVLDTILIHEKLNGSNILHTLLIGKISNKQKSERTISKIKSMPHWSETLRIYLKKTLPMYMVPSHFINVSSFPLNSNGKIDRKALPEISLSVLQQENTYTTPNTELEKTIANIWQEILYTNRLIIQHDDLESNKLPSIANVSGRDRETSFLISTTTSFFSVGGNSLLLVQIYQYYQSKFNFETEALSIRPFFEYNTIVEHAKLLETIIIDGTQLKQWHTLHINEVFNDEDSILKQSITDKHLKFTLAADQTFKSENELHNIIHQMTINPTLFDLSTGRVFYCQILRQQMTPDKNYDKEIITNSDVLVIGFHHIAIDHSTFPIFFNDLWNAYNSHVTWLDNEKSLQYIDYAVHERLIDMTVSYEFWRLQLEGCNLKRQLSLPIDQHCVSNNRRSGSASIAQITFDREISSSFLNYASLHHLTLFQLGLATFYTFLFKLTYGQTDLCISCLNANRYRSELQTMIGMFTSTLPYCIKLDSFWSFDGITKHIREKCLLILEHSHYPLQLILRDFHLNQSNVPFLQTVFDFITESSVSDQFTFDDVSLQPVSLKEVPDLPKFDFTLTFYYDPILGDDILSCDFICSRDLFEDTTVTKIKERFEYLFEQLFSMNFNVNQTDLVVSSIAKLTIILPDEMNEIQRVAFYYQSNVTNKAPASFAQVRIWLDERIRFDPDKPQIAIYNMPFVYRLQSGHSLSIKQLHQALQLTIKKHPSLHTSLIFDAEMNLLIQRAITRKDNCTDMFSFIETTYETDEQLNEILHNEKRNPHLFDLARGLVFRCHIIYYKQISSNDLLSHKDVLIFNFHHAQFDFPSMEVFLRDLNQAYTTGQLLYDDNTGLRYLDYTVIEQQLSMTGASMFWLDALHDCKLDQPLSLPFDRYRLSNEHRTGRGTSISFDFGQDLSHDFLIHASSNNISIQHLTFAIYFIFLFKSTNGQADLCLAMNINNNRYRDELKSIIGLFENVIPLRCQLNSHWSFHQVLKHVRVITTNSMKYSYFPLQRILNQHPHISKHAFLDTSLEFISCKSNNVMTIGDSQLVPGSFSFDINKDKILSVSDFSLSIYHDLSMNQLSCTINASLDLLNRETVEKISQRFHSILDQLSASTTHNQTNKPIYELSLILSNEQYLMQSMNNTQISFSSPLTCIHHEFVYQVMKHPQKLAVELDEQSLTYCELLYYVQVLSLTLLSEYHVFPGEIICQCVERSLSMVIGIMAIEMAGGVYCPLSPRDPQQRLHALVQQTQSRFVLVHDLTKTRFHHNTVLLDIDSIVWDNEKGIKEDIDGLSIALVAAKDIAYIIFTSGSTGTPKAVQVRHKNFIECMHSLTYINSFNKDDTVAQMTRCSFDIHVQEILGTLLVGGTLIMLHPGGTIDFDYLSGCMSFVVGEPFSVPLISLIVKIGVTNCIVWNLYGPAEATIGSTLHCVNVTNDTQKIPIGRPFYNYRCMVMTEYSQSSGTAQEGELFVGGAGVFAGYLGRDDLTSKALVDIDGELFYRTGDLVRMDKSGLLHYQGRKDHQIKLHGQRIELGEIERCLLNITSISACVVMKWNDDYLVAYVQSSHTNEEELRQHCQSHLPPHMIPSFFIILDKLPLNQNGKIDRKFLPLPELSSSTDNRNNNLPRNILEQQLQDIYSQAFHIESPDVEARFSQLGGTSLSVILALTLIRQQICNKVDIGLLFANPSIRQLAEAIEPLLVFKDLQETASTVNEIHETDVRLTPSFVIESLGIALLVCQWLCPIMIIHQWCPLFFSILPICHLLFYPICSRLLSPQNIEDDNIFSWNYYRWWFLDRLWNNNTFWLQHILGTSLYNYYLRLCGARISVNAHVYTITIDAPWLLDIGDGTWIADKTILNSLYFNDNYTFALHSIKIGCYCSISARSILFGGVDMQDNIIVQPMSSVTGFIAPQTIIDGDEHKSVLSDISIARNNRSLSIWHKIYQVIVIISLICIHCTLLAIVYKVYSVEKVPLPLSIAFCWTLWSIITCFVTLFLLKFVVGSCTAGETYPIASWSYLHKVWLRPLIVSSFYHAWLLPTGYDYLYPFILRWLGAQVEDDVKLAKIDIFLSYPTNLLKLETGVTSFGDVLISPTEITLSGDHRVDWIILGSHTNLGNDCTIMPGSCLASQIIVGTLTRTTRETTSNNGDVLIGVPARAMPFQMPFRQATEDQIKTIPFWKTCFSHYINAVIEQQMSMTGASMFWLDVLHDCKLDQPLSLPYDRYRLSNEHRSGRGTSISFDFGHDLSHHFLIHASSNNISLEHLTFAIYFIFIFKLTNEQTDLCISMNINNNRYRDELKSIIGLFENVIPLRCQLDPHWCFHQLLKHVQELTTNSMKHSYFPLQHILNQHPHISKHAFLDTSLEFISHKNSNDNNAIMIGDSQLVPASFSFNINEDEILSVSDFSLSFHHDLNMNQLSYTIHASLDLFNRETVEKILQRFHSMSHQLSASMVDNQMNKPIYELSLALSNEQYLMQSLNSTQKSFPSPVTCIHHEFVHQVMEHPQKLAVELDEQSLSYCELLYYVQTLSLTLLNEYHVFPGEVVCQCVERSLSMVIGIMGIEMAGGVYCPLSPRDPQHRLHALTQQTQSRLVLVHHLTKTKFDHDIVSLDIGSILIMNDLNTDMDNNCLSSVIMKSEEIAYTIFTSGSTGIPKAVQVRHKNFIDCINSLAYINSLNKDDTVVQMTRCSFDIHVQEIFGTLSVGGTLIMLHPGGTIDFDYLFEVLKNKQITYLHTVSSLLYSFFTFAEQNNNQNVLKHLRSVCSSGEPFSVPIIDLIVKIDITNCTIWNLYGPAEATIGSTIYCVNVTNDTQNIPIGIPLSNYRCMIINQFLQSSATDQEGELFVGGVGVFAGYLGRDDLTAKALVEIDGQLFYRTGDLVTIDNNGFLHYQGRKDHQIKLHGQRIELGEIERCLLNITSISACVVVKWSDDYLAAYVQSSFHTNEEQLRQHCQSHLPPHMIPSFFVILDKLPLNPNGKIDRKLLPSPHFSSMQLTNSTELLLPTNDIEVSIHHIWCELFKQNQISTDTNIFTIGGHSLLIMQLFHRYKIEFHLETNTLSITDLFQHPTIIHHAQLIQQSINTIHTLNNSPWSSLHLIQARASFAQQRIYLDEQIRFSSNKTNMNNIYVIPLLYRISSMNDHISITRLHHAFQSVITKHQILRTALYVDTNGHIIQHYLDPNIILNDDTKSYDLTIVNLHNDDRRHMNEIITEILNQADLFDLSNGRVIRFHIIRHCHQSQDNISCENDDLLSENDHILISIHHAMFDGASTSVFLRDLSLAYQSDDSQVRSSMDDNSLNYIDYSVYEHAMDMSLSREFWHSQLEGYNIECSLSLPVDRQRSSTDQQRSGLASTAEISFDNKICTSFLSYASTHHLTLFQLGLSIFYVFLFKLTHGQTDLCIGSINANRYRSELVSMIGMFVSTLPYRVELDPHWSFNESVQQVREKCLSNLGHSHYPLQHILDDNRLNQSNVSFLETMFDFISVSKDVEHLCLSDTNLEQISLEQSAEVSKFDFSLRFLYNPLSDNKRLSCSFVCSHDLFESSSVSKIAQRFQYMFEQLFQTQSSKLPVVIGIMGIEMAGGVYCPLSPRDPQHRLHALVQQTQSHLVLVHWLTKMKFNSDSLTIDIHSILINNDAISDIYVDRLSSVTVTPNDIAYIIFTSGSTGLPKAVQVRHENFTRYIYSFVSVSTLKKHDVAVQMARSTFDVHLQQIVGVLLIGATLVMLRSRGMTDFDYLADVLYKKQITYFNTVPVLFENLFSFLSRSKKMYAVKYLRSLCSGGEAFGSELIGLIQEGNISNYTLWNLYGPAETTITSTFHLINTGASPNCIPIGRPLSNYRCLILNEFLQSVFANQEGEFFVGGVGVFAGYLGCDDLTAKALVEIDGQLFYRTGDLVTTNNNGLLHYQGRKDHQIKLHGQRIELGEIERCLLNITSISACVVMKWNDDYLVAYVQSSDTNEEQLRQHCQSHLPPHMIPSIFITLDKLPLNQNGKVDRKLLPLPNLSSIHLTNSIELSLPTNDIEVTIHHIWCDIFKQNQISTDTNMFTIGGHSLLMMQLYHRYKIEFHLETNTLSISNLFQHPTIIHHAQLIQQSINTIYTLDDCPWSSLHLIHARASFAQERIYLDEQIRFSSNNTTMNNMYVIPLLYRISSTNGHISITRLHHAFQRVLTKHQILRTALYIDHTNGNIMQHSLDANIILDDDMKSYGLTIVNIHNDDHRHMNEVIGEILNQADLFDLLKGRVVRFHVLRHCGYSQDDISCENDDLLSGNDHILISIHHAMFDGASTSIFIRDLSLAYQSNDSLSMDENTLNYIDYSVHEHLMDMTLSQEFWLLQLKGCNLSRQLSLPVDRQRSSTNQQRSVLEDLPNEIILQIFSLLELTELYRAFSSLNYRIECLLYDIHIPLSARLISKVTIPLNKFSFRIINLSLIDWLPNDILVLLQYSNLSRLNCLNIISRNNFYFGQPTNNLIHQILSLKNLQKFQIKLSPTLYILNQNLPLSLSIQHINLSMITLDMLFNLLIHIPKLRSLNVWLNSNGRVFDSKTYDQDYCCLNLKKLIIGLHNDITFQEVIFLLRRMPVLHSLDMSGSVWDQEFLNHIHWKKIISGDNLFPLLNKINLNISIRYTNHAPHINVISSQFNKEIFQRTNFSITFDQAFWFYLKCLWYN</sequence>
<organism evidence="9 10">
    <name type="scientific">Adineta steineri</name>
    <dbReference type="NCBI Taxonomy" id="433720"/>
    <lineage>
        <taxon>Eukaryota</taxon>
        <taxon>Metazoa</taxon>
        <taxon>Spiralia</taxon>
        <taxon>Gnathifera</taxon>
        <taxon>Rotifera</taxon>
        <taxon>Eurotatoria</taxon>
        <taxon>Bdelloidea</taxon>
        <taxon>Adinetida</taxon>
        <taxon>Adinetidae</taxon>
        <taxon>Adineta</taxon>
    </lineage>
</organism>
<evidence type="ECO:0000256" key="4">
    <source>
        <dbReference type="ARBA" id="ARBA00022598"/>
    </source>
</evidence>
<reference evidence="9" key="1">
    <citation type="submission" date="2021-02" db="EMBL/GenBank/DDBJ databases">
        <authorList>
            <person name="Nowell W R."/>
        </authorList>
    </citation>
    <scope>NUCLEOTIDE SEQUENCE</scope>
</reference>
<feature type="transmembrane region" description="Helical" evidence="6">
    <location>
        <begin position="4891"/>
        <end position="4912"/>
    </location>
</feature>
<dbReference type="InterPro" id="IPR000415">
    <property type="entry name" value="Nitroreductase-like"/>
</dbReference>
<dbReference type="Pfam" id="PF00550">
    <property type="entry name" value="PP-binding"/>
    <property type="match status" value="3"/>
</dbReference>
<keyword evidence="2" id="KW-0596">Phosphopantetheine</keyword>
<dbReference type="SUPFAM" id="SSF52777">
    <property type="entry name" value="CoA-dependent acyltransferases"/>
    <property type="match status" value="12"/>
</dbReference>
<dbReference type="PROSITE" id="PS50181">
    <property type="entry name" value="FBOX"/>
    <property type="match status" value="1"/>
</dbReference>
<dbReference type="InterPro" id="IPR057737">
    <property type="entry name" value="Condensation_MtbB-like"/>
</dbReference>
<dbReference type="InterPro" id="IPR000873">
    <property type="entry name" value="AMP-dep_synth/lig_dom"/>
</dbReference>
<feature type="transmembrane region" description="Helical" evidence="6">
    <location>
        <begin position="4924"/>
        <end position="4949"/>
    </location>
</feature>
<dbReference type="Gene3D" id="3.40.109.10">
    <property type="entry name" value="NADH Oxidase"/>
    <property type="match status" value="2"/>
</dbReference>
<dbReference type="InterPro" id="IPR010071">
    <property type="entry name" value="AA_adenyl_dom"/>
</dbReference>
<dbReference type="PANTHER" id="PTHR45527:SF10">
    <property type="entry name" value="PYOCHELIN SYNTHASE PCHF"/>
    <property type="match status" value="1"/>
</dbReference>
<feature type="domain" description="F-box" evidence="8">
    <location>
        <begin position="7303"/>
        <end position="7356"/>
    </location>
</feature>
<dbReference type="Pfam" id="PF13193">
    <property type="entry name" value="AMP-binding_C"/>
    <property type="match status" value="3"/>
</dbReference>
<dbReference type="NCBIfam" id="TIGR01733">
    <property type="entry name" value="AA-adenyl-dom"/>
    <property type="match status" value="2"/>
</dbReference>
<feature type="domain" description="Carrier" evidence="7">
    <location>
        <begin position="1590"/>
        <end position="1665"/>
    </location>
</feature>
<dbReference type="InterPro" id="IPR036736">
    <property type="entry name" value="ACP-like_sf"/>
</dbReference>
<keyword evidence="4" id="KW-0436">Ligase</keyword>
<evidence type="ECO:0000259" key="8">
    <source>
        <dbReference type="PROSITE" id="PS50181"/>
    </source>
</evidence>
<dbReference type="FunFam" id="3.30.559.10:FF:000023">
    <property type="entry name" value="Non-ribosomal peptide synthetase"/>
    <property type="match status" value="1"/>
</dbReference>
<dbReference type="InterPro" id="IPR025110">
    <property type="entry name" value="AMP-bd_C"/>
</dbReference>
<dbReference type="CDD" id="cd19535">
    <property type="entry name" value="Cyc_NRPS"/>
    <property type="match status" value="2"/>
</dbReference>
<dbReference type="Gene3D" id="3.40.50.12780">
    <property type="entry name" value="N-terminal domain of ligase-like"/>
    <property type="match status" value="7"/>
</dbReference>
<dbReference type="GO" id="GO:0016874">
    <property type="term" value="F:ligase activity"/>
    <property type="evidence" value="ECO:0007669"/>
    <property type="project" value="UniProtKB-KW"/>
</dbReference>
<feature type="domain" description="Carrier" evidence="7">
    <location>
        <begin position="5947"/>
        <end position="6025"/>
    </location>
</feature>
<dbReference type="Pfam" id="PF00501">
    <property type="entry name" value="AMP-binding"/>
    <property type="match status" value="6"/>
</dbReference>
<dbReference type="Gene3D" id="2.160.10.10">
    <property type="entry name" value="Hexapeptide repeat proteins"/>
    <property type="match status" value="1"/>
</dbReference>
<dbReference type="Gene3D" id="3.30.559.10">
    <property type="entry name" value="Chloramphenicol acetyltransferase-like domain"/>
    <property type="match status" value="6"/>
</dbReference>
<comment type="similarity">
    <text evidence="5">Belongs to the NRP synthetase family.</text>
</comment>
<dbReference type="InterPro" id="IPR001810">
    <property type="entry name" value="F-box_dom"/>
</dbReference>
<dbReference type="InterPro" id="IPR011004">
    <property type="entry name" value="Trimer_LpxA-like_sf"/>
</dbReference>
<dbReference type="PANTHER" id="PTHR45527">
    <property type="entry name" value="NONRIBOSOMAL PEPTIDE SYNTHETASE"/>
    <property type="match status" value="1"/>
</dbReference>
<dbReference type="InterPro" id="IPR001242">
    <property type="entry name" value="Condensation_dom"/>
</dbReference>
<keyword evidence="6" id="KW-0812">Transmembrane</keyword>
<dbReference type="Gene3D" id="3.30.559.30">
    <property type="entry name" value="Nonribosomal peptide synthetase, condensation domain"/>
    <property type="match status" value="6"/>
</dbReference>
<dbReference type="NCBIfam" id="NF003417">
    <property type="entry name" value="PRK04813.1"/>
    <property type="match status" value="9"/>
</dbReference>
<dbReference type="CDD" id="cd05930">
    <property type="entry name" value="A_NRPS"/>
    <property type="match status" value="3"/>
</dbReference>
<dbReference type="InterPro" id="IPR042099">
    <property type="entry name" value="ANL_N_sf"/>
</dbReference>
<comment type="pathway">
    <text evidence="1">Siderophore biosynthesis.</text>
</comment>
<dbReference type="Pfam" id="PF00668">
    <property type="entry name" value="Condensation"/>
    <property type="match status" value="7"/>
</dbReference>
<dbReference type="SUPFAM" id="SSF51161">
    <property type="entry name" value="Trimeric LpxA-like enzymes"/>
    <property type="match status" value="2"/>
</dbReference>
<evidence type="ECO:0000256" key="6">
    <source>
        <dbReference type="SAM" id="Phobius"/>
    </source>
</evidence>
<dbReference type="Proteomes" id="UP000663860">
    <property type="component" value="Unassembled WGS sequence"/>
</dbReference>
<dbReference type="GO" id="GO:0016491">
    <property type="term" value="F:oxidoreductase activity"/>
    <property type="evidence" value="ECO:0007669"/>
    <property type="project" value="InterPro"/>
</dbReference>
<dbReference type="CDD" id="cd02142">
    <property type="entry name" value="McbC_SagB-like_oxidoreductase"/>
    <property type="match status" value="1"/>
</dbReference>
<dbReference type="InterPro" id="IPR023213">
    <property type="entry name" value="CAT-like_dom_sf"/>
</dbReference>
<keyword evidence="6" id="KW-0472">Membrane</keyword>
<evidence type="ECO:0000259" key="7">
    <source>
        <dbReference type="PROSITE" id="PS50075"/>
    </source>
</evidence>
<evidence type="ECO:0008006" key="11">
    <source>
        <dbReference type="Google" id="ProtNLM"/>
    </source>
</evidence>
<dbReference type="FunFam" id="3.40.50.12780:FF:000012">
    <property type="entry name" value="Non-ribosomal peptide synthetase"/>
    <property type="match status" value="2"/>
</dbReference>
<dbReference type="GO" id="GO:0044550">
    <property type="term" value="P:secondary metabolite biosynthetic process"/>
    <property type="evidence" value="ECO:0007669"/>
    <property type="project" value="TreeGrafter"/>
</dbReference>
<dbReference type="GO" id="GO:0031177">
    <property type="term" value="F:phosphopantetheine binding"/>
    <property type="evidence" value="ECO:0007669"/>
    <property type="project" value="TreeGrafter"/>
</dbReference>
<evidence type="ECO:0000256" key="1">
    <source>
        <dbReference type="ARBA" id="ARBA00004924"/>
    </source>
</evidence>
<keyword evidence="3" id="KW-0597">Phosphoprotein</keyword>
<dbReference type="GO" id="GO:0005737">
    <property type="term" value="C:cytoplasm"/>
    <property type="evidence" value="ECO:0007669"/>
    <property type="project" value="TreeGrafter"/>
</dbReference>
<dbReference type="InterPro" id="IPR045851">
    <property type="entry name" value="AMP-bd_C_sf"/>
</dbReference>
<dbReference type="FunFam" id="3.40.50.980:FF:000001">
    <property type="entry name" value="Non-ribosomal peptide synthetase"/>
    <property type="match status" value="2"/>
</dbReference>
<dbReference type="GO" id="GO:0043041">
    <property type="term" value="P:amino acid activation for nonribosomal peptide biosynthetic process"/>
    <property type="evidence" value="ECO:0007669"/>
    <property type="project" value="TreeGrafter"/>
</dbReference>
<dbReference type="SUPFAM" id="SSF47336">
    <property type="entry name" value="ACP-like"/>
    <property type="match status" value="5"/>
</dbReference>
<dbReference type="Gene3D" id="1.10.1200.10">
    <property type="entry name" value="ACP-like"/>
    <property type="match status" value="5"/>
</dbReference>
<evidence type="ECO:0000256" key="3">
    <source>
        <dbReference type="ARBA" id="ARBA00022553"/>
    </source>
</evidence>
<evidence type="ECO:0000256" key="2">
    <source>
        <dbReference type="ARBA" id="ARBA00022450"/>
    </source>
</evidence>